<dbReference type="PANTHER" id="PTHR23159">
    <property type="entry name" value="CENTROSOMAL PROTEIN 2"/>
    <property type="match status" value="1"/>
</dbReference>
<dbReference type="AlphaFoldDB" id="Q4N9G1"/>
<protein>
    <submittedName>
        <fullName evidence="3">Uncharacterized protein</fullName>
    </submittedName>
</protein>
<feature type="coiled-coil region" evidence="1">
    <location>
        <begin position="470"/>
        <end position="528"/>
    </location>
</feature>
<reference evidence="3 4" key="1">
    <citation type="journal article" date="2005" name="Science">
        <title>Genome sequence of Theileria parva, a bovine pathogen that transforms lymphocytes.</title>
        <authorList>
            <person name="Gardner M.J."/>
            <person name="Bishop R."/>
            <person name="Shah T."/>
            <person name="de Villiers E.P."/>
            <person name="Carlton J.M."/>
            <person name="Hall N."/>
            <person name="Ren Q."/>
            <person name="Paulsen I.T."/>
            <person name="Pain A."/>
            <person name="Berriman M."/>
            <person name="Wilson R.J.M."/>
            <person name="Sato S."/>
            <person name="Ralph S.A."/>
            <person name="Mann D.J."/>
            <person name="Xiong Z."/>
            <person name="Shallom S.J."/>
            <person name="Weidman J."/>
            <person name="Jiang L."/>
            <person name="Lynn J."/>
            <person name="Weaver B."/>
            <person name="Shoaibi A."/>
            <person name="Domingo A.R."/>
            <person name="Wasawo D."/>
            <person name="Crabtree J."/>
            <person name="Wortman J.R."/>
            <person name="Haas B."/>
            <person name="Angiuoli S.V."/>
            <person name="Creasy T.H."/>
            <person name="Lu C."/>
            <person name="Suh B."/>
            <person name="Silva J.C."/>
            <person name="Utterback T.R."/>
            <person name="Feldblyum T.V."/>
            <person name="Pertea M."/>
            <person name="Allen J."/>
            <person name="Nierman W.C."/>
            <person name="Taracha E.L.N."/>
            <person name="Salzberg S.L."/>
            <person name="White O.R."/>
            <person name="Fitzhugh H.A."/>
            <person name="Morzaria S."/>
            <person name="Venter J.C."/>
            <person name="Fraser C.M."/>
            <person name="Nene V."/>
        </authorList>
    </citation>
    <scope>NUCLEOTIDE SEQUENCE [LARGE SCALE GENOMIC DNA]</scope>
    <source>
        <strain evidence="3 4">Muguga</strain>
    </source>
</reference>
<evidence type="ECO:0000313" key="3">
    <source>
        <dbReference type="EMBL" id="EAN33397.1"/>
    </source>
</evidence>
<feature type="region of interest" description="Disordered" evidence="2">
    <location>
        <begin position="720"/>
        <end position="766"/>
    </location>
</feature>
<comment type="caution">
    <text evidence="3">The sequence shown here is derived from an EMBL/GenBank/DDBJ whole genome shotgun (WGS) entry which is preliminary data.</text>
</comment>
<dbReference type="PANTHER" id="PTHR23159:SF60">
    <property type="entry name" value="SPINDLE ASSEMBLY ABNORMAL PROTEIN 4"/>
    <property type="match status" value="1"/>
</dbReference>
<keyword evidence="4" id="KW-1185">Reference proteome</keyword>
<evidence type="ECO:0000256" key="2">
    <source>
        <dbReference type="SAM" id="MobiDB-lite"/>
    </source>
</evidence>
<dbReference type="KEGG" id="tpv:TP01_0153"/>
<dbReference type="InParanoid" id="Q4N9G1"/>
<sequence>MKLLISIYRDALGKDLRGPIGRANGYNLQQILYNNNRIFGNLHKFENFRNVFGSAPVSSESVTFIIFWKGIEDVLSGKHPSVSLAMPEILYKCCFVDDEYVISLRFFRDEILKTESSFSKTELLESIRKAQKNSNLHDFWSKVFENSVKMFDSELVSVSDISTMLFGFLVKKYSYDVYLVSESEPSTTFSTDYDHISSGNASDTNNTTSETVSNTPISDESNPLSDSVIFTSKHFESTWSNVDTSVNTNYTSNNSTNNAKSNVNSMNVNSAKDNVKNAKDRAMELCEADDSWDYEYKYRKLLSDLEGCLPRFYTYYSEAKCELTTSKEEIRRLLELNEELNEKLTKEKNSFVEKNSLLNSEMESITQQNQQLNDFIINKDKEIETLKQQLEELSAKFDSSDYGKATRELQVYIAKSEGLLKSNEALKDKIFNLEAALNQLQNNTTHTTTTNSTSVNTVNMMDEVDKDSQLSVQKDEITKLTNELNKLTNQVCQLTDELSQSKIEITGLKEANSNLEGDNLRLKEYNSKLESEMKHETSLLRNDNLSLTNSNSELRNTNGELLNTNNELIINNNELKITNDELINSNMELTHNVELLKRENQLLEAEFDKVKCENVSLTSELNELNEKLKLIATKNPNQEDFSSDYNKAKLDIIDLETRLEELSRKNEYLMELYEQASAENLKLVSKLEILNNPSPTDAKNKLVDLVKNYQKFDDLQSPLSYESESTDCDHSPNCSTASGEGSTNTLSNNFHSNTLNSHSININPQSNLEPTVQHYVNEDVKNERIKISPELASIRQMNTINALKRGLVNLNSGNRAENFHSHGSKKLVQRRINGFKRTDSMNQNSIGSSFRNNQSLINYDKLSLNKSDESLNAYDELGIEEQQEPDIIKNTFSFIYKKLNLSQ</sequence>
<dbReference type="OMA" id="SEAKCEL"/>
<feature type="region of interest" description="Disordered" evidence="2">
    <location>
        <begin position="187"/>
        <end position="221"/>
    </location>
</feature>
<gene>
    <name evidence="3" type="ordered locus">TP01_0153</name>
</gene>
<feature type="compositionally biased region" description="Low complexity" evidence="2">
    <location>
        <begin position="202"/>
        <end position="215"/>
    </location>
</feature>
<dbReference type="EMBL" id="AAGK01000001">
    <property type="protein sequence ID" value="EAN33397.1"/>
    <property type="molecule type" value="Genomic_DNA"/>
</dbReference>
<dbReference type="VEuPathDB" id="PiroplasmaDB:TpMuguga_01g00153"/>
<keyword evidence="1" id="KW-0175">Coiled coil</keyword>
<accession>Q4N9G1</accession>
<dbReference type="eggNOG" id="ENOG502RSYR">
    <property type="taxonomic scope" value="Eukaryota"/>
</dbReference>
<dbReference type="STRING" id="5875.Q4N9G1"/>
<name>Q4N9G1_THEPA</name>
<dbReference type="Proteomes" id="UP000001949">
    <property type="component" value="Unassembled WGS sequence"/>
</dbReference>
<dbReference type="RefSeq" id="XP_765680.1">
    <property type="nucleotide sequence ID" value="XM_760587.1"/>
</dbReference>
<dbReference type="GeneID" id="3502887"/>
<evidence type="ECO:0000256" key="1">
    <source>
        <dbReference type="SAM" id="Coils"/>
    </source>
</evidence>
<proteinExistence type="predicted"/>
<evidence type="ECO:0000313" key="4">
    <source>
        <dbReference type="Proteomes" id="UP000001949"/>
    </source>
</evidence>
<feature type="compositionally biased region" description="Polar residues" evidence="2">
    <location>
        <begin position="732"/>
        <end position="766"/>
    </location>
</feature>
<feature type="coiled-coil region" evidence="1">
    <location>
        <begin position="316"/>
        <end position="350"/>
    </location>
</feature>
<organism evidence="3 4">
    <name type="scientific">Theileria parva</name>
    <name type="common">East coast fever infection agent</name>
    <dbReference type="NCBI Taxonomy" id="5875"/>
    <lineage>
        <taxon>Eukaryota</taxon>
        <taxon>Sar</taxon>
        <taxon>Alveolata</taxon>
        <taxon>Apicomplexa</taxon>
        <taxon>Aconoidasida</taxon>
        <taxon>Piroplasmida</taxon>
        <taxon>Theileriidae</taxon>
        <taxon>Theileria</taxon>
    </lineage>
</organism>
<feature type="compositionally biased region" description="Polar residues" evidence="2">
    <location>
        <begin position="187"/>
        <end position="201"/>
    </location>
</feature>
<feature type="coiled-coil region" evidence="1">
    <location>
        <begin position="579"/>
        <end position="679"/>
    </location>
</feature>